<feature type="binding site" evidence="8">
    <location>
        <begin position="365"/>
        <end position="366"/>
    </location>
    <ligand>
        <name>substrate</name>
    </ligand>
</feature>
<feature type="binding site" evidence="8">
    <location>
        <position position="198"/>
    </location>
    <ligand>
        <name>substrate</name>
    </ligand>
</feature>
<dbReference type="Pfam" id="PF16874">
    <property type="entry name" value="Glyco_hydro_36C"/>
    <property type="match status" value="1"/>
</dbReference>
<sequence>MAIYVNEKTLTFHLTNRDVSYLFNVLPNGELAQLYYGKSLRHVDDFSQLFYTEVKDNSCTEADFALSMDVIRQEYPSFSRSDFRLPALQLTTPEGSRVSKFTYTGYDILAGKEKLPGLPATYVESSDEADTLVITLTDEVIQSSLRLTYTIYKDAPVITRHATIENHGEAPVEINQLMSAAIDFNQSNMDWLELAGSWARERHIKRTPLHLGVQNIQSTRGASSPQHNPFIALVQPETTEHRGAAYGFSLVYSGNFLAQMEVDHYDTTRVMIGINPFDFNWQLKPEETFTTPEAVLVYSDKGLNKLSQTYHKLYRTRLARGAWRDRLRPVLINNWEATYFNFNEQKLLKMAKEAKQLGVDLFVLDDGWFKGRNSDTTSLGDWFVDHDKLPAGLTSLSDKIHDLGLLFGLWIEPEMVSPASDLFRTHPDWVVGVSNHPKSLGRNQYVLDFANHEVVDYIYALIKARLTEANVDYVKWDMNRFITEAGSTTLSADDQASFRHRYILGVYRLYALLTEAFPKVLFESCAAGGARFDPGMLYYAPQAWTSDDTDALERVKIQYGTSLVYPASMMGAHVSAVPNHQTGRITPLDTRGVVSFSGMLGYELDPSQLTEEEKAVIRKQISTYKNIQAMVQFGKMTRLISPFSDPIHASWQFTSESGTDVIVTYIQKKAVPNPGFRQLKLADLQPDRRYNLVGTDHTFYGDQLMYHGIELDRHIDRSDAGDSRAYLLHFNLMEEA</sequence>
<dbReference type="InterPro" id="IPR013780">
    <property type="entry name" value="Glyco_hydro_b"/>
</dbReference>
<dbReference type="InterPro" id="IPR000111">
    <property type="entry name" value="Glyco_hydro_27/36_CS"/>
</dbReference>
<dbReference type="SUPFAM" id="SSF51445">
    <property type="entry name" value="(Trans)glycosidases"/>
    <property type="match status" value="1"/>
</dbReference>
<dbReference type="Pfam" id="PF02065">
    <property type="entry name" value="Melibiase"/>
    <property type="match status" value="1"/>
</dbReference>
<dbReference type="Gene3D" id="3.20.20.70">
    <property type="entry name" value="Aldolase class I"/>
    <property type="match status" value="1"/>
</dbReference>
<dbReference type="InterPro" id="IPR050985">
    <property type="entry name" value="Alpha-glycosidase_related"/>
</dbReference>
<feature type="binding site" evidence="8">
    <location>
        <position position="547"/>
    </location>
    <ligand>
        <name>substrate</name>
    </ligand>
</feature>
<dbReference type="Gene3D" id="2.60.40.1180">
    <property type="entry name" value="Golgi alpha-mannosidase II"/>
    <property type="match status" value="1"/>
</dbReference>
<reference evidence="11 14" key="2">
    <citation type="submission" date="2019-07" db="EMBL/GenBank/DDBJ databases">
        <title>Whole genome shotgun sequence of Halolactibacillus halophilus NBRC 100868.</title>
        <authorList>
            <person name="Hosoyama A."/>
            <person name="Uohara A."/>
            <person name="Ohji S."/>
            <person name="Ichikawa N."/>
        </authorList>
    </citation>
    <scope>NUCLEOTIDE SEQUENCE [LARGE SCALE GENOMIC DNA]</scope>
    <source>
        <strain evidence="11 14">NBRC 100868</strain>
    </source>
</reference>
<dbReference type="InterPro" id="IPR038417">
    <property type="entry name" value="Alpga-gal_N_sf"/>
</dbReference>
<feature type="binding site" evidence="8">
    <location>
        <begin position="475"/>
        <end position="479"/>
    </location>
    <ligand>
        <name>substrate</name>
    </ligand>
</feature>
<gene>
    <name evidence="11" type="ORF">HHA03_11860</name>
    <name evidence="12" type="ORF">SAMN05421839_11941</name>
</gene>
<dbReference type="PROSITE" id="PS00512">
    <property type="entry name" value="ALPHA_GALACTOSIDASE"/>
    <property type="match status" value="1"/>
</dbReference>
<accession>A0A1I5Q8H9</accession>
<feature type="binding site" evidence="8">
    <location>
        <position position="442"/>
    </location>
    <ligand>
        <name>substrate</name>
    </ligand>
</feature>
<dbReference type="EC" id="3.2.1.22" evidence="3 6"/>
<name>A0A1I5Q8H9_9BACI</name>
<dbReference type="PANTHER" id="PTHR43053">
    <property type="entry name" value="GLYCOSIDASE FAMILY 31"/>
    <property type="match status" value="1"/>
</dbReference>
<evidence type="ECO:0000313" key="12">
    <source>
        <dbReference type="EMBL" id="SFP42614.1"/>
    </source>
</evidence>
<dbReference type="FunFam" id="3.20.20.70:FF:000118">
    <property type="entry name" value="Alpha-galactosidase"/>
    <property type="match status" value="1"/>
</dbReference>
<dbReference type="InterPro" id="IPR013785">
    <property type="entry name" value="Aldolase_TIM"/>
</dbReference>
<dbReference type="AlphaFoldDB" id="A0A1I5Q8H9"/>
<dbReference type="PRINTS" id="PR00743">
    <property type="entry name" value="GLHYDRLASE36"/>
</dbReference>
<evidence type="ECO:0000256" key="2">
    <source>
        <dbReference type="ARBA" id="ARBA00006202"/>
    </source>
</evidence>
<keyword evidence="5 6" id="KW-0326">Glycosidase</keyword>
<feature type="active site" description="Nucleophile" evidence="7">
    <location>
        <position position="477"/>
    </location>
</feature>
<protein>
    <recommendedName>
        <fullName evidence="3 6">Alpha-galactosidase</fullName>
        <ecNumber evidence="3 6">3.2.1.22</ecNumber>
    </recommendedName>
</protein>
<dbReference type="EMBL" id="FOXC01000019">
    <property type="protein sequence ID" value="SFP42614.1"/>
    <property type="molecule type" value="Genomic_DNA"/>
</dbReference>
<dbReference type="Proteomes" id="UP000242243">
    <property type="component" value="Unassembled WGS sequence"/>
</dbReference>
<dbReference type="InterPro" id="IPR017853">
    <property type="entry name" value="GH"/>
</dbReference>
<dbReference type="PANTHER" id="PTHR43053:SF3">
    <property type="entry name" value="ALPHA-GALACTOSIDASE C-RELATED"/>
    <property type="match status" value="1"/>
</dbReference>
<evidence type="ECO:0000256" key="5">
    <source>
        <dbReference type="ARBA" id="ARBA00023295"/>
    </source>
</evidence>
<comment type="catalytic activity">
    <reaction evidence="1 6">
        <text>Hydrolysis of terminal, non-reducing alpha-D-galactose residues in alpha-D-galactosides, including galactose oligosaccharides, galactomannans and galactolipids.</text>
        <dbReference type="EC" id="3.2.1.22"/>
    </reaction>
</comment>
<organism evidence="12 13">
    <name type="scientific">Halolactibacillus halophilus</name>
    <dbReference type="NCBI Taxonomy" id="306540"/>
    <lineage>
        <taxon>Bacteria</taxon>
        <taxon>Bacillati</taxon>
        <taxon>Bacillota</taxon>
        <taxon>Bacilli</taxon>
        <taxon>Bacillales</taxon>
        <taxon>Bacillaceae</taxon>
        <taxon>Halolactibacillus</taxon>
    </lineage>
</organism>
<dbReference type="InterPro" id="IPR031704">
    <property type="entry name" value="Glyco_hydro_36_N"/>
</dbReference>
<dbReference type="Gene3D" id="2.70.98.60">
    <property type="entry name" value="alpha-galactosidase from lactobacil brevis"/>
    <property type="match status" value="1"/>
</dbReference>
<dbReference type="GO" id="GO:0004557">
    <property type="term" value="F:alpha-galactosidase activity"/>
    <property type="evidence" value="ECO:0007669"/>
    <property type="project" value="UniProtKB-UniRule"/>
</dbReference>
<dbReference type="InterPro" id="IPR031705">
    <property type="entry name" value="Glyco_hydro_36_C"/>
</dbReference>
<comment type="similarity">
    <text evidence="2">Belongs to the glycosyl hydrolase 36 family.</text>
</comment>
<feature type="domain" description="Glycosyl hydrolase family 36 C-terminal" evidence="9">
    <location>
        <begin position="649"/>
        <end position="729"/>
    </location>
</feature>
<keyword evidence="14" id="KW-1185">Reference proteome</keyword>
<dbReference type="OrthoDB" id="9758822at2"/>
<dbReference type="STRING" id="306540.SAMN05421839_11941"/>
<evidence type="ECO:0000256" key="1">
    <source>
        <dbReference type="ARBA" id="ARBA00001255"/>
    </source>
</evidence>
<evidence type="ECO:0000256" key="8">
    <source>
        <dbReference type="PIRSR" id="PIRSR005536-2"/>
    </source>
</evidence>
<evidence type="ECO:0000256" key="6">
    <source>
        <dbReference type="PIRNR" id="PIRNR005536"/>
    </source>
</evidence>
<dbReference type="Proteomes" id="UP000321547">
    <property type="component" value="Unassembled WGS sequence"/>
</dbReference>
<dbReference type="Pfam" id="PF16875">
    <property type="entry name" value="Glyco_hydro_36N"/>
    <property type="match status" value="1"/>
</dbReference>
<evidence type="ECO:0000313" key="11">
    <source>
        <dbReference type="EMBL" id="GEM01654.1"/>
    </source>
</evidence>
<evidence type="ECO:0000259" key="10">
    <source>
        <dbReference type="Pfam" id="PF16875"/>
    </source>
</evidence>
<evidence type="ECO:0000256" key="4">
    <source>
        <dbReference type="ARBA" id="ARBA00022801"/>
    </source>
</evidence>
<feature type="active site" description="Proton donor" evidence="7">
    <location>
        <position position="547"/>
    </location>
</feature>
<feature type="domain" description="Glycosyl hydrolase family 36 N-terminal" evidence="10">
    <location>
        <begin position="29"/>
        <end position="284"/>
    </location>
</feature>
<dbReference type="PIRSF" id="PIRSF005536">
    <property type="entry name" value="Agal"/>
    <property type="match status" value="1"/>
</dbReference>
<keyword evidence="4 6" id="KW-0378">Hydrolase</keyword>
<feature type="binding site" evidence="8">
    <location>
        <position position="525"/>
    </location>
    <ligand>
        <name>substrate</name>
    </ligand>
</feature>
<evidence type="ECO:0000256" key="7">
    <source>
        <dbReference type="PIRSR" id="PIRSR005536-1"/>
    </source>
</evidence>
<dbReference type="EMBL" id="BJWI01000013">
    <property type="protein sequence ID" value="GEM01654.1"/>
    <property type="molecule type" value="Genomic_DNA"/>
</dbReference>
<evidence type="ECO:0000313" key="14">
    <source>
        <dbReference type="Proteomes" id="UP000321547"/>
    </source>
</evidence>
<dbReference type="CDD" id="cd14791">
    <property type="entry name" value="GH36"/>
    <property type="match status" value="1"/>
</dbReference>
<evidence type="ECO:0000259" key="9">
    <source>
        <dbReference type="Pfam" id="PF16874"/>
    </source>
</evidence>
<evidence type="ECO:0000256" key="3">
    <source>
        <dbReference type="ARBA" id="ARBA00012755"/>
    </source>
</evidence>
<dbReference type="InterPro" id="IPR002252">
    <property type="entry name" value="Glyco_hydro_36"/>
</dbReference>
<dbReference type="GO" id="GO:0016052">
    <property type="term" value="P:carbohydrate catabolic process"/>
    <property type="evidence" value="ECO:0007669"/>
    <property type="project" value="InterPro"/>
</dbReference>
<proteinExistence type="inferred from homology"/>
<dbReference type="RefSeq" id="WP_089832186.1">
    <property type="nucleotide sequence ID" value="NZ_BJWI01000013.1"/>
</dbReference>
<evidence type="ECO:0000313" key="13">
    <source>
        <dbReference type="Proteomes" id="UP000242243"/>
    </source>
</evidence>
<reference evidence="12 13" key="1">
    <citation type="submission" date="2016-10" db="EMBL/GenBank/DDBJ databases">
        <authorList>
            <person name="de Groot N.N."/>
        </authorList>
    </citation>
    <scope>NUCLEOTIDE SEQUENCE [LARGE SCALE GENOMIC DNA]</scope>
    <source>
        <strain evidence="12 13">DSM 17073</strain>
    </source>
</reference>